<name>A0A3D9BMH6_9FLAO</name>
<feature type="transmembrane region" description="Helical" evidence="1">
    <location>
        <begin position="134"/>
        <end position="155"/>
    </location>
</feature>
<dbReference type="EMBL" id="QNVS01000020">
    <property type="protein sequence ID" value="REC54735.1"/>
    <property type="molecule type" value="Genomic_DNA"/>
</dbReference>
<keyword evidence="3" id="KW-1185">Reference proteome</keyword>
<reference evidence="2 3" key="1">
    <citation type="journal article" date="2006" name="Int. J. Syst. Evol. Microbiol.">
        <title>Chryseobacterium piscium sp. nov., isolated from fish of the South Atlantic Ocean off South Africa.</title>
        <authorList>
            <person name="de Beer H."/>
            <person name="Hugo C.J."/>
            <person name="Jooste P.J."/>
            <person name="Vancanneyt M."/>
            <person name="Coenye T."/>
            <person name="Vandamme P."/>
        </authorList>
    </citation>
    <scope>NUCLEOTIDE SEQUENCE [LARGE SCALE GENOMIC DNA]</scope>
    <source>
        <strain evidence="2 3">CCUG 51923</strain>
    </source>
</reference>
<protein>
    <submittedName>
        <fullName evidence="2">Uncharacterized protein</fullName>
    </submittedName>
</protein>
<evidence type="ECO:0000313" key="2">
    <source>
        <dbReference type="EMBL" id="REC54735.1"/>
    </source>
</evidence>
<evidence type="ECO:0000256" key="1">
    <source>
        <dbReference type="SAM" id="Phobius"/>
    </source>
</evidence>
<comment type="caution">
    <text evidence="2">The sequence shown here is derived from an EMBL/GenBank/DDBJ whole genome shotgun (WGS) entry which is preliminary data.</text>
</comment>
<feature type="transmembrane region" description="Helical" evidence="1">
    <location>
        <begin position="175"/>
        <end position="196"/>
    </location>
</feature>
<organism evidence="2 3">
    <name type="scientific">Chryseobacterium piscium</name>
    <dbReference type="NCBI Taxonomy" id="333702"/>
    <lineage>
        <taxon>Bacteria</taxon>
        <taxon>Pseudomonadati</taxon>
        <taxon>Bacteroidota</taxon>
        <taxon>Flavobacteriia</taxon>
        <taxon>Flavobacteriales</taxon>
        <taxon>Weeksellaceae</taxon>
        <taxon>Chryseobacterium group</taxon>
        <taxon>Chryseobacterium</taxon>
    </lineage>
</organism>
<evidence type="ECO:0000313" key="3">
    <source>
        <dbReference type="Proteomes" id="UP000256512"/>
    </source>
</evidence>
<gene>
    <name evidence="2" type="ORF">DRF62_08505</name>
</gene>
<sequence length="370" mass="40534">METLELLTNVSEKEFASQICENLSDEFGIDVKALLLTPGISAKERIKLTTTHLMEAIILKAEYENVEGFDSTALKGMNLADFVADAIEIEPNISYSEKDAIALSNLQGQKLKDYLFTLTKRFENMAKAKTPGQLVAEMAGGALMSIGIPMGIQVVKSLIAKEALKVAMLNGVKAVGMKTAIVAVVLVLAGLLYYLLVENPKKILGMVVNNTDDDFVVNNYASGNGDLRMIHGQMVNFMEDSNGGIEAPKLQLKERLNYGEGNEDNMVFAGIYFADRNVGFRGAEGIAVFTSKSNPNFKFAHVFAVPYTNDNRSNIKIINGDPGNLDNLFRNLYDQNKQRVDYNDQGYRLTSTVNDPRGGVVGCIAYIGKI</sequence>
<dbReference type="Proteomes" id="UP000256512">
    <property type="component" value="Unassembled WGS sequence"/>
</dbReference>
<accession>A0A3D9BMH6</accession>
<dbReference type="AlphaFoldDB" id="A0A3D9BMH6"/>
<dbReference type="RefSeq" id="WP_115949940.1">
    <property type="nucleotide sequence ID" value="NZ_QNVS01000020.1"/>
</dbReference>
<keyword evidence="1" id="KW-0812">Transmembrane</keyword>
<keyword evidence="1" id="KW-0472">Membrane</keyword>
<keyword evidence="1" id="KW-1133">Transmembrane helix</keyword>
<proteinExistence type="predicted"/>